<dbReference type="SUPFAM" id="SSF55821">
    <property type="entry name" value="YrdC/RibB"/>
    <property type="match status" value="1"/>
</dbReference>
<dbReference type="InterPro" id="IPR006070">
    <property type="entry name" value="Sua5-like_dom"/>
</dbReference>
<dbReference type="GO" id="GO:0003725">
    <property type="term" value="F:double-stranded RNA binding"/>
    <property type="evidence" value="ECO:0007669"/>
    <property type="project" value="InterPro"/>
</dbReference>
<feature type="domain" description="YrdC-like" evidence="1">
    <location>
        <begin position="14"/>
        <end position="200"/>
    </location>
</feature>
<gene>
    <name evidence="2" type="ORF">ABR69_06320</name>
</gene>
<sequence length="207" mass="22495">MSDYLEIHPKNPDGRSIRKIAESLRNGGVVVYPTDSTYAVGCHLGDKSALERIRRLRGLSDKHNFTLMCSDLSELAVYAQVNNSAFRLLKALTPGPFTFILKASPEVPKRLMHPKRKTIGLRVPDNAIALAILAEMGEPLLTTSLILPDAEGPLLDPYEMRALIGKHVDLIVDGGSCSEIPTTMLDLTEGVPSLMREGGGDASEFLA</sequence>
<dbReference type="PANTHER" id="PTHR42828:SF3">
    <property type="entry name" value="THREONYLCARBAMOYL-AMP SYNTHASE"/>
    <property type="match status" value="1"/>
</dbReference>
<dbReference type="InterPro" id="IPR017945">
    <property type="entry name" value="DHBP_synth_RibB-like_a/b_dom"/>
</dbReference>
<dbReference type="InterPro" id="IPR052532">
    <property type="entry name" value="SUA5_domain"/>
</dbReference>
<evidence type="ECO:0000259" key="1">
    <source>
        <dbReference type="PROSITE" id="PS51163"/>
    </source>
</evidence>
<accession>A0A0R2S967</accession>
<comment type="caution">
    <text evidence="2">The sequence shown here is derived from an EMBL/GenBank/DDBJ whole genome shotgun (WGS) entry which is preliminary data.</text>
</comment>
<name>A0A0R2S967_9GAMM</name>
<dbReference type="EMBL" id="LIBB01000177">
    <property type="protein sequence ID" value="KRO71471.1"/>
    <property type="molecule type" value="Genomic_DNA"/>
</dbReference>
<proteinExistence type="predicted"/>
<dbReference type="PROSITE" id="PS51163">
    <property type="entry name" value="YRDC"/>
    <property type="match status" value="1"/>
</dbReference>
<reference evidence="2 3" key="1">
    <citation type="submission" date="2015-10" db="EMBL/GenBank/DDBJ databases">
        <title>Metagenome-Assembled Genomes uncover a global brackish microbiome.</title>
        <authorList>
            <person name="Hugerth L.W."/>
            <person name="Larsson J."/>
            <person name="Alneberg J."/>
            <person name="Lindh M.V."/>
            <person name="Legrand C."/>
            <person name="Pinhassi J."/>
            <person name="Andersson A.F."/>
        </authorList>
    </citation>
    <scope>NUCLEOTIDE SEQUENCE [LARGE SCALE GENOMIC DNA]</scope>
    <source>
        <strain evidence="2">BACL4 MAG-120507-bin80</strain>
    </source>
</reference>
<organism evidence="2 3">
    <name type="scientific">OM182 bacterium BACL3 MAG-120507-bin80</name>
    <dbReference type="NCBI Taxonomy" id="1655577"/>
    <lineage>
        <taxon>Bacteria</taxon>
        <taxon>Pseudomonadati</taxon>
        <taxon>Pseudomonadota</taxon>
        <taxon>Gammaproteobacteria</taxon>
        <taxon>OMG group</taxon>
        <taxon>OM182 clade</taxon>
    </lineage>
</organism>
<protein>
    <recommendedName>
        <fullName evidence="1">YrdC-like domain-containing protein</fullName>
    </recommendedName>
</protein>
<dbReference type="PANTHER" id="PTHR42828">
    <property type="entry name" value="DHBP SYNTHASE RIBB-LIKE ALPHA/BETA DOMAIN-CONTAINING PROTEIN"/>
    <property type="match status" value="1"/>
</dbReference>
<dbReference type="Pfam" id="PF01300">
    <property type="entry name" value="Sua5_yciO_yrdC"/>
    <property type="match status" value="1"/>
</dbReference>
<dbReference type="Gene3D" id="3.90.870.10">
    <property type="entry name" value="DHBP synthase"/>
    <property type="match status" value="1"/>
</dbReference>
<dbReference type="NCBIfam" id="TIGR00057">
    <property type="entry name" value="L-threonylcarbamoyladenylate synthase"/>
    <property type="match status" value="1"/>
</dbReference>
<dbReference type="AlphaFoldDB" id="A0A0R2S967"/>
<evidence type="ECO:0000313" key="2">
    <source>
        <dbReference type="EMBL" id="KRO71471.1"/>
    </source>
</evidence>
<dbReference type="Proteomes" id="UP000051934">
    <property type="component" value="Unassembled WGS sequence"/>
</dbReference>
<evidence type="ECO:0000313" key="3">
    <source>
        <dbReference type="Proteomes" id="UP000051934"/>
    </source>
</evidence>